<dbReference type="PANTHER" id="PTHR21248">
    <property type="entry name" value="CARDIOLIPIN SYNTHASE"/>
    <property type="match status" value="1"/>
</dbReference>
<dbReference type="CDD" id="cd09113">
    <property type="entry name" value="PLDc_ymdC_like_2"/>
    <property type="match status" value="1"/>
</dbReference>
<dbReference type="RefSeq" id="WP_106702168.1">
    <property type="nucleotide sequence ID" value="NZ_CP027666.1"/>
</dbReference>
<evidence type="ECO:0000313" key="3">
    <source>
        <dbReference type="Proteomes" id="UP000239709"/>
    </source>
</evidence>
<dbReference type="Proteomes" id="UP000239709">
    <property type="component" value="Chromosome"/>
</dbReference>
<dbReference type="PROSITE" id="PS50035">
    <property type="entry name" value="PLD"/>
    <property type="match status" value="2"/>
</dbReference>
<dbReference type="Pfam" id="PF13091">
    <property type="entry name" value="PLDc_2"/>
    <property type="match status" value="2"/>
</dbReference>
<keyword evidence="3" id="KW-1185">Reference proteome</keyword>
<dbReference type="GO" id="GO:0030572">
    <property type="term" value="F:phosphatidyltransferase activity"/>
    <property type="evidence" value="ECO:0007669"/>
    <property type="project" value="UniProtKB-ARBA"/>
</dbReference>
<feature type="domain" description="PLD phosphodiesterase" evidence="1">
    <location>
        <begin position="176"/>
        <end position="203"/>
    </location>
</feature>
<dbReference type="AlphaFoldDB" id="A0A2S0MCI8"/>
<gene>
    <name evidence="2" type="ORF">C6570_04560</name>
</gene>
<reference evidence="2 3" key="1">
    <citation type="submission" date="2018-03" db="EMBL/GenBank/DDBJ databases">
        <title>Genome sequencing of Ottowia sp.</title>
        <authorList>
            <person name="Kim S.-J."/>
            <person name="Heo J."/>
            <person name="Kwon S.-W."/>
        </authorList>
    </citation>
    <scope>NUCLEOTIDE SEQUENCE [LARGE SCALE GENOMIC DNA]</scope>
    <source>
        <strain evidence="2 3">KADR8-3</strain>
    </source>
</reference>
<protein>
    <submittedName>
        <fullName evidence="2">Phospholipase D family protein</fullName>
    </submittedName>
</protein>
<evidence type="ECO:0000259" key="1">
    <source>
        <dbReference type="PROSITE" id="PS50035"/>
    </source>
</evidence>
<dbReference type="PANTHER" id="PTHR21248:SF12">
    <property type="entry name" value="CARDIOLIPIN SYNTHASE C"/>
    <property type="match status" value="1"/>
</dbReference>
<sequence>MVKPVLRWTFIAALVLALLSVLALWSWGRFAASAQGEPSSALSAAPAVTRLDRLVAPMLAQHAPEASGAALVHDGVQAFVARARSARAAERSLDVQYYIWRHDMTGKLLEHELMAAAERGVRVRLLIDDMNVGGLDDALRAMDSHPNVEVRLFNPARNRSSTVMRAVEMGLRFIGFNRRMHNKAWIADNRVALVGGRNVGDEYFDASADTNFQDADLLLLGAAVGETSGHFDRFWNSAAVVPLGALHTAPPRWSLDDFSQHRQQWLADAAASPWIKALAGRDDLDEKLRGDDLPIHWSPSIHVVSDPPEKASAVRARRDPAGWLLYDVMTLLFSARQESWVISPYFVPGDGGALMLSGQARRGVQVRVLTNSLVANDVPLVHAGYRGYRETLLRHGVQLYELRPGEAKTDRELLGSSGASLHTKAFVVDGQRGFVGSFNFDPRSAQLNTEMGVVFDHPGLAAEVKQLFDQGARPAAAWKVQWDDSQGALRWTGAEGERVWHHEPESSAGLRLLVWAMSFLPLESQL</sequence>
<organism evidence="2 3">
    <name type="scientific">Ottowia oryzae</name>
    <dbReference type="NCBI Taxonomy" id="2109914"/>
    <lineage>
        <taxon>Bacteria</taxon>
        <taxon>Pseudomonadati</taxon>
        <taxon>Pseudomonadota</taxon>
        <taxon>Betaproteobacteria</taxon>
        <taxon>Burkholderiales</taxon>
        <taxon>Comamonadaceae</taxon>
        <taxon>Ottowia</taxon>
    </lineage>
</organism>
<dbReference type="OrthoDB" id="9814092at2"/>
<evidence type="ECO:0000313" key="2">
    <source>
        <dbReference type="EMBL" id="AVO33605.1"/>
    </source>
</evidence>
<dbReference type="CDD" id="cd09111">
    <property type="entry name" value="PLDc_ymdC_like_1"/>
    <property type="match status" value="1"/>
</dbReference>
<dbReference type="SMART" id="SM00155">
    <property type="entry name" value="PLDc"/>
    <property type="match status" value="2"/>
</dbReference>
<feature type="domain" description="PLD phosphodiesterase" evidence="1">
    <location>
        <begin position="417"/>
        <end position="444"/>
    </location>
</feature>
<proteinExistence type="predicted"/>
<dbReference type="KEGG" id="otk:C6570_04560"/>
<dbReference type="EMBL" id="CP027666">
    <property type="protein sequence ID" value="AVO33605.1"/>
    <property type="molecule type" value="Genomic_DNA"/>
</dbReference>
<dbReference type="InterPro" id="IPR001736">
    <property type="entry name" value="PLipase_D/transphosphatidylase"/>
</dbReference>
<dbReference type="GO" id="GO:0032049">
    <property type="term" value="P:cardiolipin biosynthetic process"/>
    <property type="evidence" value="ECO:0007669"/>
    <property type="project" value="UniProtKB-ARBA"/>
</dbReference>
<accession>A0A2S0MCI8</accession>
<dbReference type="Gene3D" id="3.30.870.10">
    <property type="entry name" value="Endonuclease Chain A"/>
    <property type="match status" value="2"/>
</dbReference>
<dbReference type="InterPro" id="IPR025202">
    <property type="entry name" value="PLD-like_dom"/>
</dbReference>
<name>A0A2S0MCI8_9BURK</name>
<dbReference type="SUPFAM" id="SSF56024">
    <property type="entry name" value="Phospholipase D/nuclease"/>
    <property type="match status" value="2"/>
</dbReference>